<accession>A0ABR0F275</accession>
<dbReference type="PANTHER" id="PTHR46457">
    <property type="entry name" value="DNA REPAIR PROTEIN RAD51 HOMOLOG 4"/>
    <property type="match status" value="1"/>
</dbReference>
<evidence type="ECO:0000256" key="3">
    <source>
        <dbReference type="SAM" id="MobiDB-lite"/>
    </source>
</evidence>
<name>A0ABR0F275_ZASCE</name>
<organism evidence="4 5">
    <name type="scientific">Zasmidium cellare</name>
    <name type="common">Wine cellar mold</name>
    <name type="synonym">Racodium cellare</name>
    <dbReference type="NCBI Taxonomy" id="395010"/>
    <lineage>
        <taxon>Eukaryota</taxon>
        <taxon>Fungi</taxon>
        <taxon>Dikarya</taxon>
        <taxon>Ascomycota</taxon>
        <taxon>Pezizomycotina</taxon>
        <taxon>Dothideomycetes</taxon>
        <taxon>Dothideomycetidae</taxon>
        <taxon>Mycosphaerellales</taxon>
        <taxon>Mycosphaerellaceae</taxon>
        <taxon>Zasmidium</taxon>
    </lineage>
</organism>
<feature type="compositionally biased region" description="Acidic residues" evidence="3">
    <location>
        <begin position="169"/>
        <end position="179"/>
    </location>
</feature>
<comment type="caution">
    <text evidence="4">The sequence shown here is derived from an EMBL/GenBank/DDBJ whole genome shotgun (WGS) entry which is preliminary data.</text>
</comment>
<protein>
    <submittedName>
        <fullName evidence="4">Uncharacterized protein</fullName>
    </submittedName>
</protein>
<dbReference type="PANTHER" id="PTHR46457:SF1">
    <property type="entry name" value="DNA REPAIR PROTEIN RAD51 HOMOLOG 4"/>
    <property type="match status" value="1"/>
</dbReference>
<reference evidence="4 5" key="1">
    <citation type="journal article" date="2023" name="G3 (Bethesda)">
        <title>A chromosome-level genome assembly of Zasmidium syzygii isolated from banana leaves.</title>
        <authorList>
            <person name="van Westerhoven A.C."/>
            <person name="Mehrabi R."/>
            <person name="Talebi R."/>
            <person name="Steentjes M.B.F."/>
            <person name="Corcolon B."/>
            <person name="Chong P.A."/>
            <person name="Kema G.H.J."/>
            <person name="Seidl M.F."/>
        </authorList>
    </citation>
    <scope>NUCLEOTIDE SEQUENCE [LARGE SCALE GENOMIC DNA]</scope>
    <source>
        <strain evidence="4 5">P124</strain>
    </source>
</reference>
<gene>
    <name evidence="4" type="ORF">PRZ48_001125</name>
</gene>
<sequence>MAAAAPPILASDIYTPNDEDLWPTETDSSTAPPAKRRKLNTGVKAIDSALEGGFECGGIHCITAEPDQDVKEVLQTILVSHLRGSTNATATVIDSSLSFDLLGLFRALEGSLEESSNVGEDAKAMLERLKIMKVFDSIGLSEAVGELREDLEHPPEQVQPKTFPKSTIEDSEDEDEMLDDVPLKQPSPPKVPETKEPPRKLLIIDNISKVISPLIKSNYTNGQAVLATLMRSLRHITRQHELCTIMFGTASNKPASEEDTASLFASCTIRPALGPTYGQLLDVHLYLHQIPSRKAADAEQAGKAVEMVNILEVVQDTIGMRYGRWAPFVCEADGTLTDFS</sequence>
<evidence type="ECO:0000256" key="2">
    <source>
        <dbReference type="ARBA" id="ARBA00023242"/>
    </source>
</evidence>
<evidence type="ECO:0000313" key="5">
    <source>
        <dbReference type="Proteomes" id="UP001305779"/>
    </source>
</evidence>
<keyword evidence="5" id="KW-1185">Reference proteome</keyword>
<dbReference type="Proteomes" id="UP001305779">
    <property type="component" value="Unassembled WGS sequence"/>
</dbReference>
<dbReference type="InterPro" id="IPR027417">
    <property type="entry name" value="P-loop_NTPase"/>
</dbReference>
<dbReference type="InterPro" id="IPR051988">
    <property type="entry name" value="HRR_RAD51_Paralog"/>
</dbReference>
<dbReference type="Gene3D" id="3.40.50.300">
    <property type="entry name" value="P-loop containing nucleotide triphosphate hydrolases"/>
    <property type="match status" value="1"/>
</dbReference>
<evidence type="ECO:0000256" key="1">
    <source>
        <dbReference type="ARBA" id="ARBA00004123"/>
    </source>
</evidence>
<comment type="subcellular location">
    <subcellularLocation>
        <location evidence="1">Nucleus</location>
    </subcellularLocation>
</comment>
<feature type="region of interest" description="Disordered" evidence="3">
    <location>
        <begin position="1"/>
        <end position="35"/>
    </location>
</feature>
<dbReference type="EMBL" id="JAXOVC010000001">
    <property type="protein sequence ID" value="KAK4507390.1"/>
    <property type="molecule type" value="Genomic_DNA"/>
</dbReference>
<keyword evidence="2" id="KW-0539">Nucleus</keyword>
<proteinExistence type="predicted"/>
<feature type="region of interest" description="Disordered" evidence="3">
    <location>
        <begin position="149"/>
        <end position="196"/>
    </location>
</feature>
<dbReference type="SUPFAM" id="SSF52540">
    <property type="entry name" value="P-loop containing nucleoside triphosphate hydrolases"/>
    <property type="match status" value="1"/>
</dbReference>
<evidence type="ECO:0000313" key="4">
    <source>
        <dbReference type="EMBL" id="KAK4507390.1"/>
    </source>
</evidence>